<evidence type="ECO:0000313" key="2">
    <source>
        <dbReference type="Proteomes" id="UP000033876"/>
    </source>
</evidence>
<comment type="caution">
    <text evidence="1">The sequence shown here is derived from an EMBL/GenBank/DDBJ whole genome shotgun (WGS) entry which is preliminary data.</text>
</comment>
<reference evidence="1 2" key="1">
    <citation type="journal article" date="2015" name="Nature">
        <title>rRNA introns, odd ribosomes, and small enigmatic genomes across a large radiation of phyla.</title>
        <authorList>
            <person name="Brown C.T."/>
            <person name="Hug L.A."/>
            <person name="Thomas B.C."/>
            <person name="Sharon I."/>
            <person name="Castelle C.J."/>
            <person name="Singh A."/>
            <person name="Wilkins M.J."/>
            <person name="Williams K.H."/>
            <person name="Banfield J.F."/>
        </authorList>
    </citation>
    <scope>NUCLEOTIDE SEQUENCE [LARGE SCALE GENOMIC DNA]</scope>
</reference>
<gene>
    <name evidence="1" type="ORF">US50_C0028G0004</name>
</gene>
<dbReference type="Proteomes" id="UP000033876">
    <property type="component" value="Unassembled WGS sequence"/>
</dbReference>
<name>A0A0G0H903_9BACT</name>
<evidence type="ECO:0000313" key="1">
    <source>
        <dbReference type="EMBL" id="KKQ35025.1"/>
    </source>
</evidence>
<dbReference type="EMBL" id="LBTF01000028">
    <property type="protein sequence ID" value="KKQ35025.1"/>
    <property type="molecule type" value="Genomic_DNA"/>
</dbReference>
<sequence length="37" mass="3906">MQSASIVNVSGGVSYILLYPTKMLPMALTQVGAFGFL</sequence>
<protein>
    <submittedName>
        <fullName evidence="1">Uncharacterized protein</fullName>
    </submittedName>
</protein>
<proteinExistence type="predicted"/>
<dbReference type="AlphaFoldDB" id="A0A0G0H903"/>
<accession>A0A0G0H903</accession>
<organism evidence="1 2">
    <name type="scientific">Candidatus Nomurabacteria bacterium GW2011_GWB1_37_5</name>
    <dbReference type="NCBI Taxonomy" id="1618742"/>
    <lineage>
        <taxon>Bacteria</taxon>
        <taxon>Candidatus Nomuraibacteriota</taxon>
    </lineage>
</organism>